<proteinExistence type="predicted"/>
<dbReference type="EMBL" id="CP119916">
    <property type="protein sequence ID" value="WFD14531.1"/>
    <property type="molecule type" value="Genomic_DNA"/>
</dbReference>
<feature type="region of interest" description="Disordered" evidence="1">
    <location>
        <begin position="1"/>
        <end position="76"/>
    </location>
</feature>
<name>A0AAJ6CJA4_9BASI</name>
<evidence type="ECO:0000256" key="1">
    <source>
        <dbReference type="SAM" id="MobiDB-lite"/>
    </source>
</evidence>
<dbReference type="AlphaFoldDB" id="A0AAJ6CJA4"/>
<reference evidence="2 3" key="1">
    <citation type="submission" date="2023-03" db="EMBL/GenBank/DDBJ databases">
        <title>Mating type loci evolution in Malassezia.</title>
        <authorList>
            <person name="Coelho M.A."/>
        </authorList>
    </citation>
    <scope>NUCLEOTIDE SEQUENCE [LARGE SCALE GENOMIC DNA]</scope>
    <source>
        <strain evidence="2 3">CBS 13387</strain>
    </source>
</reference>
<gene>
    <name evidence="2" type="ORF">MARU1_000537</name>
</gene>
<feature type="compositionally biased region" description="Basic residues" evidence="1">
    <location>
        <begin position="14"/>
        <end position="29"/>
    </location>
</feature>
<feature type="compositionally biased region" description="Basic residues" evidence="1">
    <location>
        <begin position="43"/>
        <end position="57"/>
    </location>
</feature>
<feature type="compositionally biased region" description="Basic and acidic residues" evidence="1">
    <location>
        <begin position="30"/>
        <end position="42"/>
    </location>
</feature>
<accession>A0AAJ6CJA4</accession>
<evidence type="ECO:0000313" key="3">
    <source>
        <dbReference type="Proteomes" id="UP001217582"/>
    </source>
</evidence>
<dbReference type="Proteomes" id="UP001217582">
    <property type="component" value="Chromosome 1"/>
</dbReference>
<evidence type="ECO:0000313" key="2">
    <source>
        <dbReference type="EMBL" id="WFD14531.1"/>
    </source>
</evidence>
<organism evidence="2 3">
    <name type="scientific">Malassezia arunalokei</name>
    <dbReference type="NCBI Taxonomy" id="1514897"/>
    <lineage>
        <taxon>Eukaryota</taxon>
        <taxon>Fungi</taxon>
        <taxon>Dikarya</taxon>
        <taxon>Basidiomycota</taxon>
        <taxon>Ustilaginomycotina</taxon>
        <taxon>Malasseziomycetes</taxon>
        <taxon>Malasseziales</taxon>
        <taxon>Malasseziaceae</taxon>
        <taxon>Malassezia</taxon>
    </lineage>
</organism>
<sequence>MSSSSTPSPAPPKHGTRRSRGRGRSSHATKTKEHAHNHEHTPSHHRASDRKSSRKFGAKLTHQKEASAPVPPPTVREYTDLRSRIVTEISQGEYDCIICYNAIKRKHPICAGATAYRIRIHHLMECRIPAVVDANVDASGMAVQRINAIQGRARPVLPQSK</sequence>
<protein>
    <submittedName>
        <fullName evidence="2">Uncharacterized protein</fullName>
    </submittedName>
</protein>
<keyword evidence="3" id="KW-1185">Reference proteome</keyword>